<dbReference type="InterPro" id="IPR016164">
    <property type="entry name" value="FAD-linked_Oxase-like_C"/>
</dbReference>
<dbReference type="InterPro" id="IPR016166">
    <property type="entry name" value="FAD-bd_PCMH"/>
</dbReference>
<name>A0ABT4Z9Z2_9RHOB</name>
<reference evidence="4" key="1">
    <citation type="submission" date="2022-12" db="EMBL/GenBank/DDBJ databases">
        <title>Paracoccus onchidii sp. nov., isolated from a marine invertebrate from the South China Sea.</title>
        <authorList>
            <person name="Xu S."/>
            <person name="Liu Z."/>
            <person name="Xu Y."/>
        </authorList>
    </citation>
    <scope>NUCLEOTIDE SEQUENCE</scope>
    <source>
        <strain evidence="4">Z330</strain>
    </source>
</reference>
<sequence length="346" mass="36401">MRPENEAELAARIRAAQQPVSIAGGGTRHLPGEGLGTRLDMTAIQGITLYEPEALTLVVRTGTPLAGVEKLLADEGQMLGFEPGRAAASTIGGVFAANSSGPRRIQLGAARDALIGVRFVDGSGNMISNGGRVMKNVTGYDLVKLMAGSRGRLGALTEVSLRTTPIPRASCTLVLGALDAVAALPALMAALASPLDLSGAAWAPHLGAILRIEGLPHSVDLRAQMLKSRLSPFGDAEILDHDPWPALRDQQKEAGHDRWQVYCRPSAAAGILESLPVPEFIDWGGALIQFCLPGNQLPNLPRFSGYAQRVSGASAARIPAHDPVVQRLEAGLRQKFDPRGIFAGGE</sequence>
<dbReference type="Proteomes" id="UP001165641">
    <property type="component" value="Unassembled WGS sequence"/>
</dbReference>
<dbReference type="InterPro" id="IPR016169">
    <property type="entry name" value="FAD-bd_PCMH_sub2"/>
</dbReference>
<dbReference type="InterPro" id="IPR006094">
    <property type="entry name" value="Oxid_FAD_bind_N"/>
</dbReference>
<dbReference type="EMBL" id="JAQBIE010000001">
    <property type="protein sequence ID" value="MDB6176173.1"/>
    <property type="molecule type" value="Genomic_DNA"/>
</dbReference>
<dbReference type="PANTHER" id="PTHR11748">
    <property type="entry name" value="D-LACTATE DEHYDROGENASE"/>
    <property type="match status" value="1"/>
</dbReference>
<accession>A0ABT4Z9Z2</accession>
<organism evidence="4 5">
    <name type="scientific">Paracoccus onchidii</name>
    <dbReference type="NCBI Taxonomy" id="3017813"/>
    <lineage>
        <taxon>Bacteria</taxon>
        <taxon>Pseudomonadati</taxon>
        <taxon>Pseudomonadota</taxon>
        <taxon>Alphaproteobacteria</taxon>
        <taxon>Rhodobacterales</taxon>
        <taxon>Paracoccaceae</taxon>
        <taxon>Paracoccus</taxon>
    </lineage>
</organism>
<dbReference type="PROSITE" id="PS51387">
    <property type="entry name" value="FAD_PCMH"/>
    <property type="match status" value="1"/>
</dbReference>
<evidence type="ECO:0000259" key="3">
    <source>
        <dbReference type="PROSITE" id="PS51387"/>
    </source>
</evidence>
<protein>
    <submittedName>
        <fullName evidence="4">FAD-binding protein</fullName>
    </submittedName>
</protein>
<dbReference type="PANTHER" id="PTHR11748:SF103">
    <property type="entry name" value="GLYCOLATE OXIDASE SUBUNIT GLCE"/>
    <property type="match status" value="1"/>
</dbReference>
<feature type="domain" description="FAD-binding PCMH-type" evidence="3">
    <location>
        <begin position="1"/>
        <end position="166"/>
    </location>
</feature>
<evidence type="ECO:0000256" key="2">
    <source>
        <dbReference type="ARBA" id="ARBA00022827"/>
    </source>
</evidence>
<evidence type="ECO:0000313" key="5">
    <source>
        <dbReference type="Proteomes" id="UP001165641"/>
    </source>
</evidence>
<keyword evidence="1" id="KW-0285">Flavoprotein</keyword>
<dbReference type="RefSeq" id="WP_271887295.1">
    <property type="nucleotide sequence ID" value="NZ_JAQBIE010000001.1"/>
</dbReference>
<evidence type="ECO:0000313" key="4">
    <source>
        <dbReference type="EMBL" id="MDB6176173.1"/>
    </source>
</evidence>
<evidence type="ECO:0000256" key="1">
    <source>
        <dbReference type="ARBA" id="ARBA00022630"/>
    </source>
</evidence>
<keyword evidence="2" id="KW-0274">FAD</keyword>
<proteinExistence type="predicted"/>
<dbReference type="InterPro" id="IPR036318">
    <property type="entry name" value="FAD-bd_PCMH-like_sf"/>
</dbReference>
<dbReference type="SUPFAM" id="SSF55103">
    <property type="entry name" value="FAD-linked oxidases, C-terminal domain"/>
    <property type="match status" value="1"/>
</dbReference>
<dbReference type="Pfam" id="PF01565">
    <property type="entry name" value="FAD_binding_4"/>
    <property type="match status" value="1"/>
</dbReference>
<comment type="caution">
    <text evidence="4">The sequence shown here is derived from an EMBL/GenBank/DDBJ whole genome shotgun (WGS) entry which is preliminary data.</text>
</comment>
<dbReference type="SUPFAM" id="SSF56176">
    <property type="entry name" value="FAD-binding/transporter-associated domain-like"/>
    <property type="match status" value="1"/>
</dbReference>
<gene>
    <name evidence="4" type="ORF">PAF17_01465</name>
</gene>
<dbReference type="Gene3D" id="3.30.465.10">
    <property type="match status" value="1"/>
</dbReference>
<keyword evidence="5" id="KW-1185">Reference proteome</keyword>